<evidence type="ECO:0000313" key="11">
    <source>
        <dbReference type="Proteomes" id="UP000014760"/>
    </source>
</evidence>
<evidence type="ECO:0000256" key="1">
    <source>
        <dbReference type="ARBA" id="ARBA00004173"/>
    </source>
</evidence>
<reference evidence="10" key="3">
    <citation type="submission" date="2015-06" db="UniProtKB">
        <authorList>
            <consortium name="EnsemblMetazoa"/>
        </authorList>
    </citation>
    <scope>IDENTIFICATION</scope>
</reference>
<dbReference type="HOGENOM" id="CLU_037022_0_0_1"/>
<organism evidence="9">
    <name type="scientific">Capitella teleta</name>
    <name type="common">Polychaete worm</name>
    <dbReference type="NCBI Taxonomy" id="283909"/>
    <lineage>
        <taxon>Eukaryota</taxon>
        <taxon>Metazoa</taxon>
        <taxon>Spiralia</taxon>
        <taxon>Lophotrochozoa</taxon>
        <taxon>Annelida</taxon>
        <taxon>Polychaeta</taxon>
        <taxon>Sedentaria</taxon>
        <taxon>Scolecida</taxon>
        <taxon>Capitellidae</taxon>
        <taxon>Capitella</taxon>
    </lineage>
</organism>
<evidence type="ECO:0000256" key="8">
    <source>
        <dbReference type="ARBA" id="ARBA00041617"/>
    </source>
</evidence>
<dbReference type="GO" id="GO:1990904">
    <property type="term" value="C:ribonucleoprotein complex"/>
    <property type="evidence" value="ECO:0007669"/>
    <property type="project" value="UniProtKB-KW"/>
</dbReference>
<dbReference type="EMBL" id="KB295960">
    <property type="protein sequence ID" value="ELU12430.1"/>
    <property type="molecule type" value="Genomic_DNA"/>
</dbReference>
<dbReference type="FunCoup" id="R7V9K8">
    <property type="interactions" value="644"/>
</dbReference>
<dbReference type="Proteomes" id="UP000014760">
    <property type="component" value="Unassembled WGS sequence"/>
</dbReference>
<name>R7V9K8_CAPTE</name>
<comment type="subcellular location">
    <subcellularLocation>
        <location evidence="1">Mitochondrion</location>
    </subcellularLocation>
</comment>
<dbReference type="AlphaFoldDB" id="R7V9K8"/>
<dbReference type="GO" id="GO:0003735">
    <property type="term" value="F:structural constituent of ribosome"/>
    <property type="evidence" value="ECO:0007669"/>
    <property type="project" value="InterPro"/>
</dbReference>
<dbReference type="EMBL" id="AMQN01019582">
    <property type="status" value="NOT_ANNOTATED_CDS"/>
    <property type="molecule type" value="Genomic_DNA"/>
</dbReference>
<evidence type="ECO:0000256" key="3">
    <source>
        <dbReference type="ARBA" id="ARBA00022980"/>
    </source>
</evidence>
<evidence type="ECO:0000313" key="9">
    <source>
        <dbReference type="EMBL" id="ELU12430.1"/>
    </source>
</evidence>
<dbReference type="OrthoDB" id="5835618at2759"/>
<evidence type="ECO:0000256" key="6">
    <source>
        <dbReference type="ARBA" id="ARBA00037985"/>
    </source>
</evidence>
<dbReference type="InterPro" id="IPR010793">
    <property type="entry name" value="Ribosomal_mL37/mL65"/>
</dbReference>
<reference evidence="9 11" key="2">
    <citation type="journal article" date="2013" name="Nature">
        <title>Insights into bilaterian evolution from three spiralian genomes.</title>
        <authorList>
            <person name="Simakov O."/>
            <person name="Marletaz F."/>
            <person name="Cho S.J."/>
            <person name="Edsinger-Gonzales E."/>
            <person name="Havlak P."/>
            <person name="Hellsten U."/>
            <person name="Kuo D.H."/>
            <person name="Larsson T."/>
            <person name="Lv J."/>
            <person name="Arendt D."/>
            <person name="Savage R."/>
            <person name="Osoegawa K."/>
            <person name="de Jong P."/>
            <person name="Grimwood J."/>
            <person name="Chapman J.A."/>
            <person name="Shapiro H."/>
            <person name="Aerts A."/>
            <person name="Otillar R.P."/>
            <person name="Terry A.Y."/>
            <person name="Boore J.L."/>
            <person name="Grigoriev I.V."/>
            <person name="Lindberg D.R."/>
            <person name="Seaver E.C."/>
            <person name="Weisblat D.A."/>
            <person name="Putnam N.H."/>
            <person name="Rokhsar D.S."/>
        </authorList>
    </citation>
    <scope>NUCLEOTIDE SEQUENCE</scope>
    <source>
        <strain evidence="9 11">I ESC-2004</strain>
    </source>
</reference>
<evidence type="ECO:0000256" key="7">
    <source>
        <dbReference type="ARBA" id="ARBA00039442"/>
    </source>
</evidence>
<accession>R7V9K8</accession>
<dbReference type="STRING" id="283909.R7V9K8"/>
<dbReference type="GO" id="GO:0005840">
    <property type="term" value="C:ribosome"/>
    <property type="evidence" value="ECO:0007669"/>
    <property type="project" value="UniProtKB-KW"/>
</dbReference>
<keyword evidence="5" id="KW-0687">Ribonucleoprotein</keyword>
<proteinExistence type="inferred from homology"/>
<reference evidence="11" key="1">
    <citation type="submission" date="2012-12" db="EMBL/GenBank/DDBJ databases">
        <authorList>
            <person name="Hellsten U."/>
            <person name="Grimwood J."/>
            <person name="Chapman J.A."/>
            <person name="Shapiro H."/>
            <person name="Aerts A."/>
            <person name="Otillar R.P."/>
            <person name="Terry A.Y."/>
            <person name="Boore J.L."/>
            <person name="Simakov O."/>
            <person name="Marletaz F."/>
            <person name="Cho S.-J."/>
            <person name="Edsinger-Gonzales E."/>
            <person name="Havlak P."/>
            <person name="Kuo D.-H."/>
            <person name="Larsson T."/>
            <person name="Lv J."/>
            <person name="Arendt D."/>
            <person name="Savage R."/>
            <person name="Osoegawa K."/>
            <person name="de Jong P."/>
            <person name="Lindberg D.R."/>
            <person name="Seaver E.C."/>
            <person name="Weisblat D.A."/>
            <person name="Putnam N.H."/>
            <person name="Grigoriev I.V."/>
            <person name="Rokhsar D.S."/>
        </authorList>
    </citation>
    <scope>NUCLEOTIDE SEQUENCE</scope>
    <source>
        <strain evidence="11">I ESC-2004</strain>
    </source>
</reference>
<dbReference type="InterPro" id="IPR052482">
    <property type="entry name" value="mtLSU_mL37"/>
</dbReference>
<dbReference type="EnsemblMetazoa" id="CapteT220488">
    <property type="protein sequence ID" value="CapteP220488"/>
    <property type="gene ID" value="CapteG220488"/>
</dbReference>
<evidence type="ECO:0000256" key="2">
    <source>
        <dbReference type="ARBA" id="ARBA00022946"/>
    </source>
</evidence>
<dbReference type="PANTHER" id="PTHR15889">
    <property type="entry name" value="MITOCHONDRIAL RIBOSOMAL PROTEIN L37"/>
    <property type="match status" value="1"/>
</dbReference>
<keyword evidence="2" id="KW-0809">Transit peptide</keyword>
<keyword evidence="4" id="KW-0496">Mitochondrion</keyword>
<evidence type="ECO:0000256" key="4">
    <source>
        <dbReference type="ARBA" id="ARBA00023128"/>
    </source>
</evidence>
<gene>
    <name evidence="9" type="ORF">CAPTEDRAFT_220488</name>
</gene>
<dbReference type="Pfam" id="PF07147">
    <property type="entry name" value="PDCD9"/>
    <property type="match status" value="1"/>
</dbReference>
<protein>
    <recommendedName>
        <fullName evidence="7">Large ribosomal subunit protein mL37</fullName>
    </recommendedName>
    <alternativeName>
        <fullName evidence="8">39S ribosomal protein L37, mitochondrial</fullName>
    </alternativeName>
</protein>
<dbReference type="GO" id="GO:0006412">
    <property type="term" value="P:translation"/>
    <property type="evidence" value="ECO:0007669"/>
    <property type="project" value="InterPro"/>
</dbReference>
<evidence type="ECO:0000256" key="5">
    <source>
        <dbReference type="ARBA" id="ARBA00023274"/>
    </source>
</evidence>
<dbReference type="GO" id="GO:0005739">
    <property type="term" value="C:mitochondrion"/>
    <property type="evidence" value="ECO:0007669"/>
    <property type="project" value="UniProtKB-SubCell"/>
</dbReference>
<sequence>MRRYITSPPESVREADSASQHVTPLALYLPVDWRCIKVFLGVYIEPSSNLIAEVHAEGVVSREGKVNSFVAMRLTLCLLKVSHRHRLRMLWRHRGVIRTASPLIPEYLQRKGSLALTNKLKIEPIDANKYVGSNRPQFEKWEPAVKDDPRFFTPTEKDSPDYHDEPVHHFTSDCQLSEGLEQASILTKSQTFEGMPESVKHYMDFEPLPDQDELVQRSIMQAHIWDPTKVKLPKRHNPDLPMWHFKAEKGIPSAKTRAITIRNMLRLCQFLEPSYSDISRLVKRNHYLSTFYMFQGTQHLAIKGSADALVASKSAVPAFASGDEVKSSADFSLPDIFPLSPLIDLNMQHVYRSENVTGWMDGASHVHPHLLCLDFPTQWTTSQRNACALMMSFGHSLSMAKQMYGWEVSDLPQPISTQCLLTDGHNFTLSFFQLNTLRMDSDDGIKNMAWFDSDNKLFNKIVPKRAMLRNTKYEDYDPQVFKKVAAMYLYGAKKA</sequence>
<evidence type="ECO:0000313" key="10">
    <source>
        <dbReference type="EnsemblMetazoa" id="CapteP220488"/>
    </source>
</evidence>
<comment type="similarity">
    <text evidence="6">Belongs to the mitochondrion-specific ribosomal protein mL37 family.</text>
</comment>
<keyword evidence="11" id="KW-1185">Reference proteome</keyword>
<dbReference type="PANTHER" id="PTHR15889:SF2">
    <property type="entry name" value="LARGE RIBOSOMAL SUBUNIT PROTEIN ML37"/>
    <property type="match status" value="1"/>
</dbReference>
<dbReference type="OMA" id="WERGWHD"/>
<keyword evidence="3" id="KW-0689">Ribosomal protein</keyword>